<evidence type="ECO:0000313" key="4">
    <source>
        <dbReference type="Proteomes" id="UP000317940"/>
    </source>
</evidence>
<comment type="caution">
    <text evidence="3">The sequence shown here is derived from an EMBL/GenBank/DDBJ whole genome shotgun (WGS) entry which is preliminary data.</text>
</comment>
<dbReference type="RefSeq" id="WP_145910982.1">
    <property type="nucleotide sequence ID" value="NZ_BAAAMZ010000005.1"/>
</dbReference>
<dbReference type="EMBL" id="VIWT01000006">
    <property type="protein sequence ID" value="TWF72999.1"/>
    <property type="molecule type" value="Genomic_DNA"/>
</dbReference>
<dbReference type="Proteomes" id="UP000317940">
    <property type="component" value="Unassembled WGS sequence"/>
</dbReference>
<comment type="similarity">
    <text evidence="1">Belongs to the protein-tyrosine phosphatase family.</text>
</comment>
<keyword evidence="4" id="KW-1185">Reference proteome</keyword>
<dbReference type="InterPro" id="IPR000387">
    <property type="entry name" value="Tyr_Pase_dom"/>
</dbReference>
<dbReference type="InterPro" id="IPR029021">
    <property type="entry name" value="Prot-tyrosine_phosphatase-like"/>
</dbReference>
<evidence type="ECO:0000313" key="3">
    <source>
        <dbReference type="EMBL" id="TWF72999.1"/>
    </source>
</evidence>
<dbReference type="InterPro" id="IPR026893">
    <property type="entry name" value="Tyr/Ser_Pase_IphP-type"/>
</dbReference>
<name>A0A561SDQ2_9ACTN</name>
<dbReference type="OrthoDB" id="1188001at2"/>
<reference evidence="3 4" key="1">
    <citation type="submission" date="2019-06" db="EMBL/GenBank/DDBJ databases">
        <title>Sequencing the genomes of 1000 actinobacteria strains.</title>
        <authorList>
            <person name="Klenk H.-P."/>
        </authorList>
    </citation>
    <scope>NUCLEOTIDE SEQUENCE [LARGE SCALE GENOMIC DNA]</scope>
    <source>
        <strain evidence="3 4">DSM 44826</strain>
    </source>
</reference>
<gene>
    <name evidence="3" type="ORF">FHX73_16150</name>
</gene>
<evidence type="ECO:0000256" key="1">
    <source>
        <dbReference type="ARBA" id="ARBA00009580"/>
    </source>
</evidence>
<proteinExistence type="inferred from homology"/>
<feature type="domain" description="Tyrosine specific protein phosphatases" evidence="2">
    <location>
        <begin position="110"/>
        <end position="148"/>
    </location>
</feature>
<dbReference type="Pfam" id="PF13350">
    <property type="entry name" value="Y_phosphatase3"/>
    <property type="match status" value="1"/>
</dbReference>
<protein>
    <submittedName>
        <fullName evidence="3">Protein tyrosine/serine phosphatase</fullName>
    </submittedName>
</protein>
<organism evidence="3 4">
    <name type="scientific">Kitasatospora viridis</name>
    <dbReference type="NCBI Taxonomy" id="281105"/>
    <lineage>
        <taxon>Bacteria</taxon>
        <taxon>Bacillati</taxon>
        <taxon>Actinomycetota</taxon>
        <taxon>Actinomycetes</taxon>
        <taxon>Kitasatosporales</taxon>
        <taxon>Streptomycetaceae</taxon>
        <taxon>Kitasatospora</taxon>
    </lineage>
</organism>
<dbReference type="PROSITE" id="PS50056">
    <property type="entry name" value="TYR_PHOSPHATASE_2"/>
    <property type="match status" value="1"/>
</dbReference>
<dbReference type="PROSITE" id="PS00383">
    <property type="entry name" value="TYR_PHOSPHATASE_1"/>
    <property type="match status" value="1"/>
</dbReference>
<dbReference type="PANTHER" id="PTHR31126">
    <property type="entry name" value="TYROSINE-PROTEIN PHOSPHATASE"/>
    <property type="match status" value="1"/>
</dbReference>
<dbReference type="Gene3D" id="3.90.190.10">
    <property type="entry name" value="Protein tyrosine phosphatase superfamily"/>
    <property type="match status" value="1"/>
</dbReference>
<evidence type="ECO:0000259" key="2">
    <source>
        <dbReference type="PROSITE" id="PS50056"/>
    </source>
</evidence>
<dbReference type="SUPFAM" id="SSF52799">
    <property type="entry name" value="(Phosphotyrosine protein) phosphatases II"/>
    <property type="match status" value="1"/>
</dbReference>
<dbReference type="GO" id="GO:0004721">
    <property type="term" value="F:phosphoprotein phosphatase activity"/>
    <property type="evidence" value="ECO:0007669"/>
    <property type="project" value="InterPro"/>
</dbReference>
<dbReference type="InterPro" id="IPR016130">
    <property type="entry name" value="Tyr_Pase_AS"/>
</dbReference>
<dbReference type="AlphaFoldDB" id="A0A561SDQ2"/>
<sequence length="254" mass="26302">MSSLVNFRDPAVLADPAGRLVRRGAFFRSAQPFPAADPRTVAELAEHDIRTVVDLRGGAEVREEDWAAAVAAGIEVLRVPMESSGGALDAVLWGMETSDDLGAFYLAVAESAPEAIRAAVDAAARPGGVLVHCAAGKDRTGLLIALLLDLLGVAGEEITADYARTTEALPQIWAGLADRHRAALNDLERSRVKLPAPLLAAPAEAMTAFLDLVHTRYGSAAGLLAHCGVPAETLAAVRAKAAADTAEVAAAAAE</sequence>
<dbReference type="PANTHER" id="PTHR31126:SF1">
    <property type="entry name" value="TYROSINE SPECIFIC PROTEIN PHOSPHATASES DOMAIN-CONTAINING PROTEIN"/>
    <property type="match status" value="1"/>
</dbReference>
<accession>A0A561SDQ2</accession>